<dbReference type="InterPro" id="IPR001715">
    <property type="entry name" value="CH_dom"/>
</dbReference>
<feature type="region of interest" description="Disordered" evidence="6">
    <location>
        <begin position="702"/>
        <end position="777"/>
    </location>
</feature>
<dbReference type="PANTHER" id="PTHR45912">
    <property type="entry name" value="CILIA- AND FLAGELLA-ASSOCIATED PROTEIN 47"/>
    <property type="match status" value="1"/>
</dbReference>
<feature type="compositionally biased region" description="Basic residues" evidence="6">
    <location>
        <begin position="716"/>
        <end position="734"/>
    </location>
</feature>
<dbReference type="InterPro" id="IPR053879">
    <property type="entry name" value="HYDIN_VesB_CFA65-like_Ig"/>
</dbReference>
<dbReference type="GO" id="GO:0060271">
    <property type="term" value="P:cilium assembly"/>
    <property type="evidence" value="ECO:0007669"/>
    <property type="project" value="TreeGrafter"/>
</dbReference>
<feature type="compositionally biased region" description="Low complexity" evidence="6">
    <location>
        <begin position="3330"/>
        <end position="3339"/>
    </location>
</feature>
<dbReference type="Pfam" id="PF14874">
    <property type="entry name" value="PapD-like"/>
    <property type="match status" value="1"/>
</dbReference>
<feature type="domain" description="Calponin-homology (CH)" evidence="7">
    <location>
        <begin position="1932"/>
        <end position="2066"/>
    </location>
</feature>
<evidence type="ECO:0000256" key="2">
    <source>
        <dbReference type="ARBA" id="ARBA00004496"/>
    </source>
</evidence>
<dbReference type="InterPro" id="IPR013783">
    <property type="entry name" value="Ig-like_fold"/>
</dbReference>
<feature type="compositionally biased region" description="Low complexity" evidence="6">
    <location>
        <begin position="1666"/>
        <end position="1691"/>
    </location>
</feature>
<feature type="compositionally biased region" description="Low complexity" evidence="6">
    <location>
        <begin position="3352"/>
        <end position="3363"/>
    </location>
</feature>
<feature type="region of interest" description="Disordered" evidence="6">
    <location>
        <begin position="1772"/>
        <end position="1806"/>
    </location>
</feature>
<feature type="region of interest" description="Disordered" evidence="6">
    <location>
        <begin position="1654"/>
        <end position="1691"/>
    </location>
</feature>
<evidence type="ECO:0000256" key="4">
    <source>
        <dbReference type="ARBA" id="ARBA00023069"/>
    </source>
</evidence>
<feature type="region of interest" description="Disordered" evidence="6">
    <location>
        <begin position="993"/>
        <end position="1026"/>
    </location>
</feature>
<keyword evidence="4" id="KW-0969">Cilium</keyword>
<evidence type="ECO:0000313" key="9">
    <source>
        <dbReference type="Proteomes" id="UP001209570"/>
    </source>
</evidence>
<protein>
    <recommendedName>
        <fullName evidence="7">Calponin-homology (CH) domain-containing protein</fullName>
    </recommendedName>
</protein>
<feature type="compositionally biased region" description="Basic and acidic residues" evidence="6">
    <location>
        <begin position="3023"/>
        <end position="3034"/>
    </location>
</feature>
<feature type="compositionally biased region" description="Acidic residues" evidence="6">
    <location>
        <begin position="739"/>
        <end position="760"/>
    </location>
</feature>
<evidence type="ECO:0000256" key="1">
    <source>
        <dbReference type="ARBA" id="ARBA00004138"/>
    </source>
</evidence>
<feature type="compositionally biased region" description="Low complexity" evidence="6">
    <location>
        <begin position="1784"/>
        <end position="1803"/>
    </location>
</feature>
<feature type="region of interest" description="Disordered" evidence="6">
    <location>
        <begin position="3330"/>
        <end position="3363"/>
    </location>
</feature>
<sequence>MTSPPASPLLRASSLLPAVALERPRTPSAAMRVAALLQVEPAAVEFGAFDFDHEYIAKVLVRNGSDRTLRFRVTPPPAPASPFRVLHQGSDLATTSNPTMVLPPGLSVRLEVSFTPPQRPESDAERRSVEHAIVYDAFQLTGEDRSSVDVSLVARRAFPEVEVSPTWCDLGLVVLSHRAAALVKLRNVGTRAGRFDLEVLAPAAAHGAPVAATGPAAAVGANQLLVTPPRGLLAPGDECSVKLELVAQEQGTFRAAVRVRIRESDGRGAADDDDAAAAAAEPVNALGMPVLSPGEYVVEKLLDVGATVMEHKLELVMRGGFERVRQLYFGSLFAGETKTIETVLRNNGPHPVLFSTTLTFASGGTTRTSLIRGGASSGAGAGNTAGKGAGAAATGASAAAASADEEREAYEQRKELQVYPADGRIEPFGETVVTFTYHPRAVDLLTLRHIDRRHAAGADGSAADEGSPSSAGGSTSPPIPLSAFASIQSAELPAAENLTFEISGRAFLPQVDVSPSALDFGDVKSLERVDMLVTLRNRSGLAVRFEIPRVAQFAVKPAAGRLDVLQSQTVIVSFVPTQLGRCEQTLEVRVNGAVLVIPVPVRGNAAALGEQRRHELVGGPLALPRDFAPTYKFVLPEDAAQTKGRLTKPFRRMPPYELAALNGTAAVDEYEFEGTNNTHLTYCVKELARRAEHRASYHEFLAASRRKREQQAASKATRKLKLKRTVSQSRRHRGNNQADGEDDSDDDDDDDDGGGGEEDGQAAAPPFPDDVNLDMEPQSGVAPRMLRLPRALAQQSDPLWLANENVGPGKTKLFLDELKFVKKKFKPSPATQAELADCEATLTFDQLEMVVSGPKTIQFGKLSVNGSARRSLSVMNFLSQHVVVALGLSEHDRLDELAARTVLKSQVIPPKTLGGFDLEFCSPKEQFFQKALTYTINGVHARQVTIVAEVAPIQVELSAKELVFEFSGADTNPTMALELTVTNASDSPAPFQWSVLPPAARAGPGRPESSKSSATAASDGDKPDARAAAPRPIFEALPGSGVLAPASALAVQVLYTPPASLAGDRAAFAVTPLEGCASAWLESDLQLDVVGGRKASLRCKALFHESRCQLRDKKIDLGTMAVGVEKERRVTLASGAHRVVFYASVEPAAAAASMGLSVAPAVGSIPPQDACELSVRAAPSRPTTLENVFLVLQLRGGKPLRVPIAATVLIPDVQVLQPALAFGCVTIGVTVPRVVSLENKSTIAACLVLDLPQTLSDEFSVAVPPQLVQHIDDVSSVFSPVDSRDPRDSDGQSDGPADGLGEAHCARWQICIPPNTTVAFHLNFTPRRPGAHSAVLPIQFAGLPASSAAVARPETITRRVTADAVAPRLLFSAAVVDFGRCVITREGIRKVPYTRTLTLTNADPDGATLKWQVDTTRLRAGGSVAVGGGGGGKRGAAPAAAPPLAAFHVTPDSGALAVGEEAQLRVSFLPVDAVEYVEDELPLLVDGQPYIALRLQGVGMHPHLTFSEPKIVLPSVPLGVPAVARFMIESTGYDHLELTYRVPVDLARVPLTLHFPKGKVVSMACPKIPCEVRFVSKRSVAFNARIEFFDAEGNAFLLPVAGCSENCLLTSFGFLESRRRSEQQGEGAVEFFTHAAFRHPVYLLGARQAQAERSKQQLAMERERTSVAAGAGAAPVQPQSQSQPQPSAQPAAAGFVDVDAGAFNVAGDAPQARAGPSFRDGEIRFVLQYLNANFLKTPVSRFPHDLAEPLGKPLYELLEMVCAKRPPPTAVVGSNAVPGKPTRNGNGNANSSASANASANAGAPPSKKEVLATYTTQYGELLKFLKAYGAMLHDVLPEFLLSQELFVRACEDPRADPALFSSVALREMPFLPRRRALEHEWLAVSTDAWMKVLYQVIKCFLLFRVTPPKAPAGKPADAAAKPRACQGSNVYSEAEMTLLQWLCDHVRDAWASAQGATTPAEALVLDLSRDLRDGRVLFHLLASHIPTLSPQTSEYACFRLEPLAAKRASSPPPELSAAQLQHNADTLLHAMRCFSVDCGLDARGFAAALGGRETVVLLLHLHQMLPQFIPKATIEFKGVLGQAMDKTIELRNPSNRVIRYQVFLDQQSSGSGGDADASGEFSIEAPHVVLEPGRPVGFVVTCRPRFSRKVTARLVFQSVRDAPAGASSSGATMVFLLESHIVSRRPVRVLEMETTTYEHKAMDVVIENQFLAHAHYKISMTQHEVATPASLAPPPDAGGTKLAKPPAGRKKDNAPAASAAASVLPFAAASRRQTAATVRREELSAEHAWCIVAQQPFFLPEHAGAGGDSAASTSSATGAAGGAGGAGVVSIRSQSSATVRVEFLPLVPGTYKCQLLFLDEKVGEFMYEIVATAHLPASLETLEFQCELGAAVGRQGGTQFLRELTVPPKNLPLAKALAVYVERASGLLKAKLKEGLKKCEETHHASFAVEVNSPFFAPVFSDMTLSYSTGASGARPAKQSTTAATGAADSAVGQDGEASAAATGKPDKATKTLARLLTPRTSTSAVATPNCVLLGFQPKSAGVYTCKVLLHSHNTSCGSSDWRVYDLVAKVKEPNVKTLLEFVAPARHCIVQEIPLANPSDAAWTLKAQFSAAKSSFSGPSSVHVPAKKTVSYPLTFSPRWILEEKASLTLTNPTTQQRFEFELSGYGEEPLAQDHVVLSCQARTSVTHAFDVVSFKTDPAGEQRFTVESDLRDVVGAPTVVVPAPGESVKYPLTFSPLVSGTYFGSITFTNAATGEYVWYTIEATVAPPAPEATLAMDTTVRSAVAVEVSLENPLDHAVEFQIELQGTGLLGPATLALQARAAGTYELVYAPLLETRDAEDGAVLFANAELGQFWYALRLRATPAAPTALDDMACAVGDVCTQPILLQNPSDQPLALQYRISNPRNFSIKGARAAAVAVPPFGLASVLLEYTPSSLRDFEAARVEFFMPGVVSDWAFDVRGKGVPPSVMKPIVVRSKVREAASALFTFKNPFADALRLDVQLLVRGRVVTRGRLGDAAPRSPRPDADGDGDDARDVEAAASMFDILLKKPRVSLEGFGHLQVPISFLPQFVCEAHAEIVLKGQGEYAELEWRYPIRGVAEAPLHPRAFTLPCQARESVEKTLRCELLAAPPGFDLASETLTPEWEIPVERFGALATAAAIERALSITPLPLDADGAGLVVPFAVQFEPLRPYRGSIYLLLQRKKGGLWRFEVALDVSDPVVDDVLTIESTLNTTSSVTFQLRNQFREPAPFQAEFSAGSSSAFTVYPTQGVLPPFGSAEGASLVVSFTPTGYGKMQSGQLVIFTEEMQWTFNVKGAYPDLTSSLASKSLSSSASRSRLGMTPTDSLGSTKSSGSSRARGARR</sequence>
<dbReference type="InterPro" id="IPR056343">
    <property type="entry name" value="CFAP47_dom"/>
</dbReference>
<feature type="compositionally biased region" description="Low complexity" evidence="6">
    <location>
        <begin position="997"/>
        <end position="1007"/>
    </location>
</feature>
<feature type="region of interest" description="Disordered" evidence="6">
    <location>
        <begin position="1278"/>
        <end position="1298"/>
    </location>
</feature>
<dbReference type="GO" id="GO:0005929">
    <property type="term" value="C:cilium"/>
    <property type="evidence" value="ECO:0007669"/>
    <property type="project" value="UniProtKB-SubCell"/>
</dbReference>
<feature type="region of interest" description="Disordered" evidence="6">
    <location>
        <begin position="3015"/>
        <end position="3034"/>
    </location>
</feature>
<dbReference type="GO" id="GO:0005737">
    <property type="term" value="C:cytoplasm"/>
    <property type="evidence" value="ECO:0007669"/>
    <property type="project" value="UniProtKB-SubCell"/>
</dbReference>
<comment type="caution">
    <text evidence="8">The sequence shown here is derived from an EMBL/GenBank/DDBJ whole genome shotgun (WGS) entry which is preliminary data.</text>
</comment>
<dbReference type="EMBL" id="JAKCXM010000283">
    <property type="protein sequence ID" value="KAJ0396708.1"/>
    <property type="molecule type" value="Genomic_DNA"/>
</dbReference>
<keyword evidence="9" id="KW-1185">Reference proteome</keyword>
<reference evidence="8" key="1">
    <citation type="submission" date="2021-12" db="EMBL/GenBank/DDBJ databases">
        <title>Prjna785345.</title>
        <authorList>
            <person name="Rujirawat T."/>
            <person name="Krajaejun T."/>
        </authorList>
    </citation>
    <scope>NUCLEOTIDE SEQUENCE</scope>
    <source>
        <strain evidence="8">Pi057C3</strain>
    </source>
</reference>
<feature type="region of interest" description="Disordered" evidence="6">
    <location>
        <begin position="2228"/>
        <end position="2255"/>
    </location>
</feature>
<feature type="region of interest" description="Disordered" evidence="6">
    <location>
        <begin position="456"/>
        <end position="478"/>
    </location>
</feature>
<feature type="compositionally biased region" description="Basic and acidic residues" evidence="6">
    <location>
        <begin position="1654"/>
        <end position="1665"/>
    </location>
</feature>
<keyword evidence="3" id="KW-0963">Cytoplasm</keyword>
<evidence type="ECO:0000313" key="8">
    <source>
        <dbReference type="EMBL" id="KAJ0396708.1"/>
    </source>
</evidence>
<proteinExistence type="predicted"/>
<dbReference type="InterPro" id="IPR058952">
    <property type="entry name" value="Ig_CFAP47"/>
</dbReference>
<keyword evidence="5" id="KW-0966">Cell projection</keyword>
<gene>
    <name evidence="8" type="ORF">P43SY_008425</name>
</gene>
<dbReference type="PROSITE" id="PS50021">
    <property type="entry name" value="CH"/>
    <property type="match status" value="1"/>
</dbReference>
<name>A0AAD5Q4E4_PYTIN</name>
<feature type="region of interest" description="Disordered" evidence="6">
    <location>
        <begin position="2471"/>
        <end position="2506"/>
    </location>
</feature>
<evidence type="ECO:0000256" key="6">
    <source>
        <dbReference type="SAM" id="MobiDB-lite"/>
    </source>
</evidence>
<evidence type="ECO:0000256" key="5">
    <source>
        <dbReference type="ARBA" id="ARBA00023273"/>
    </source>
</evidence>
<dbReference type="Pfam" id="PF26579">
    <property type="entry name" value="Ig_CFAP47"/>
    <property type="match status" value="1"/>
</dbReference>
<evidence type="ECO:0000259" key="7">
    <source>
        <dbReference type="PROSITE" id="PS50021"/>
    </source>
</evidence>
<comment type="subcellular location">
    <subcellularLocation>
        <location evidence="1">Cell projection</location>
        <location evidence="1">Cilium</location>
    </subcellularLocation>
    <subcellularLocation>
        <location evidence="2">Cytoplasm</location>
    </subcellularLocation>
</comment>
<evidence type="ECO:0000256" key="3">
    <source>
        <dbReference type="ARBA" id="ARBA00022490"/>
    </source>
</evidence>
<dbReference type="Pfam" id="PF24529">
    <property type="entry name" value="CFAP47"/>
    <property type="match status" value="1"/>
</dbReference>
<dbReference type="Gene3D" id="2.60.40.10">
    <property type="entry name" value="Immunoglobulins"/>
    <property type="match status" value="7"/>
</dbReference>
<dbReference type="Proteomes" id="UP001209570">
    <property type="component" value="Unassembled WGS sequence"/>
</dbReference>
<feature type="compositionally biased region" description="Low complexity" evidence="6">
    <location>
        <begin position="457"/>
        <end position="476"/>
    </location>
</feature>
<organism evidence="8 9">
    <name type="scientific">Pythium insidiosum</name>
    <name type="common">Pythiosis disease agent</name>
    <dbReference type="NCBI Taxonomy" id="114742"/>
    <lineage>
        <taxon>Eukaryota</taxon>
        <taxon>Sar</taxon>
        <taxon>Stramenopiles</taxon>
        <taxon>Oomycota</taxon>
        <taxon>Peronosporomycetes</taxon>
        <taxon>Pythiales</taxon>
        <taxon>Pythiaceae</taxon>
        <taxon>Pythium</taxon>
    </lineage>
</organism>
<dbReference type="PANTHER" id="PTHR45912:SF3">
    <property type="entry name" value="CILIA- AND FLAGELLA-ASSOCIATED PROTEIN 47"/>
    <property type="match status" value="1"/>
</dbReference>
<accession>A0AAD5Q4E4</accession>
<dbReference type="Pfam" id="PF22544">
    <property type="entry name" value="HYDIN_VesB_CFA65-like_Ig"/>
    <property type="match status" value="1"/>
</dbReference>